<proteinExistence type="predicted"/>
<sequence>MKMFLILTISLLSFHMVSAQLTPFKDKETQLYGYKSPTGAIIVAPQYSMANAFRNGMAAVNKGAVVKNVTANGGKWGFLDSAGHVAIPLIYDYVQDFRGDSARVVKGRKKYLIDKTGKVIDEIRRYEIIRHPDPIDWKAKQ</sequence>
<accession>A0A2W5F3E3</accession>
<dbReference type="PANTHER" id="PTHR37841:SF1">
    <property type="entry name" value="DUF3298 DOMAIN-CONTAINING PROTEIN"/>
    <property type="match status" value="1"/>
</dbReference>
<dbReference type="Proteomes" id="UP000249645">
    <property type="component" value="Unassembled WGS sequence"/>
</dbReference>
<dbReference type="InterPro" id="IPR032774">
    <property type="entry name" value="WG_beta_rep"/>
</dbReference>
<dbReference type="AlphaFoldDB" id="A0A2W5F3E3"/>
<protein>
    <recommendedName>
        <fullName evidence="4">WG repeat-containing protein</fullName>
    </recommendedName>
</protein>
<name>A0A2W5F3E3_9SPHI</name>
<evidence type="ECO:0000313" key="2">
    <source>
        <dbReference type="EMBL" id="PZP49293.1"/>
    </source>
</evidence>
<gene>
    <name evidence="2" type="ORF">DI598_08220</name>
</gene>
<reference evidence="2 3" key="1">
    <citation type="submission" date="2017-11" db="EMBL/GenBank/DDBJ databases">
        <title>Infants hospitalized years apart are colonized by the same room-sourced microbial strains.</title>
        <authorList>
            <person name="Brooks B."/>
            <person name="Olm M.R."/>
            <person name="Firek B.A."/>
            <person name="Baker R."/>
            <person name="Thomas B.C."/>
            <person name="Morowitz M.J."/>
            <person name="Banfield J.F."/>
        </authorList>
    </citation>
    <scope>NUCLEOTIDE SEQUENCE [LARGE SCALE GENOMIC DNA]</scope>
    <source>
        <strain evidence="2">S2_009_000_R2_76</strain>
    </source>
</reference>
<evidence type="ECO:0000313" key="3">
    <source>
        <dbReference type="Proteomes" id="UP000249645"/>
    </source>
</evidence>
<dbReference type="Pfam" id="PF14903">
    <property type="entry name" value="WG_beta_rep"/>
    <property type="match status" value="2"/>
</dbReference>
<evidence type="ECO:0008006" key="4">
    <source>
        <dbReference type="Google" id="ProtNLM"/>
    </source>
</evidence>
<comment type="caution">
    <text evidence="2">The sequence shown here is derived from an EMBL/GenBank/DDBJ whole genome shotgun (WGS) entry which is preliminary data.</text>
</comment>
<dbReference type="EMBL" id="QFOI01000118">
    <property type="protein sequence ID" value="PZP49293.1"/>
    <property type="molecule type" value="Genomic_DNA"/>
</dbReference>
<dbReference type="SUPFAM" id="SSF69360">
    <property type="entry name" value="Cell wall binding repeat"/>
    <property type="match status" value="1"/>
</dbReference>
<evidence type="ECO:0000256" key="1">
    <source>
        <dbReference type="SAM" id="SignalP"/>
    </source>
</evidence>
<feature type="chain" id="PRO_5016072283" description="WG repeat-containing protein" evidence="1">
    <location>
        <begin position="20"/>
        <end position="141"/>
    </location>
</feature>
<organism evidence="2 3">
    <name type="scientific">Pseudopedobacter saltans</name>
    <dbReference type="NCBI Taxonomy" id="151895"/>
    <lineage>
        <taxon>Bacteria</taxon>
        <taxon>Pseudomonadati</taxon>
        <taxon>Bacteroidota</taxon>
        <taxon>Sphingobacteriia</taxon>
        <taxon>Sphingobacteriales</taxon>
        <taxon>Sphingobacteriaceae</taxon>
        <taxon>Pseudopedobacter</taxon>
    </lineage>
</organism>
<dbReference type="PANTHER" id="PTHR37841">
    <property type="entry name" value="GLR2918 PROTEIN"/>
    <property type="match status" value="1"/>
</dbReference>
<feature type="signal peptide" evidence="1">
    <location>
        <begin position="1"/>
        <end position="19"/>
    </location>
</feature>
<keyword evidence="1" id="KW-0732">Signal</keyword>